<reference evidence="3 4" key="1">
    <citation type="submission" date="2018-08" db="EMBL/GenBank/DDBJ databases">
        <title>Bacillus jemisoniae sp. nov., Bacillus chryseoplanitiae sp. nov., Bacillus resnikiae sp. nov., and Bacillus frankliniae sp. nov., isolated from Viking spacecraft and associated surfaces.</title>
        <authorList>
            <person name="Seuylemezian A."/>
            <person name="Vaishampayan P."/>
        </authorList>
    </citation>
    <scope>NUCLEOTIDE SEQUENCE [LARGE SCALE GENOMIC DNA]</scope>
    <source>
        <strain evidence="3 4">MA001</strain>
    </source>
</reference>
<comment type="caution">
    <text evidence="3">The sequence shown here is derived from an EMBL/GenBank/DDBJ whole genome shotgun (WGS) entry which is preliminary data.</text>
</comment>
<feature type="domain" description="Glycosyl transferase family 1" evidence="1">
    <location>
        <begin position="222"/>
        <end position="388"/>
    </location>
</feature>
<evidence type="ECO:0000259" key="2">
    <source>
        <dbReference type="Pfam" id="PF13439"/>
    </source>
</evidence>
<gene>
    <name evidence="3" type="ORF">D1953_12775</name>
</gene>
<dbReference type="SUPFAM" id="SSF53756">
    <property type="entry name" value="UDP-Glycosyltransferase/glycogen phosphorylase"/>
    <property type="match status" value="1"/>
</dbReference>
<feature type="domain" description="Glycosyltransferase subfamily 4-like N-terminal" evidence="2">
    <location>
        <begin position="22"/>
        <end position="208"/>
    </location>
</feature>
<dbReference type="Pfam" id="PF13439">
    <property type="entry name" value="Glyco_transf_4"/>
    <property type="match status" value="1"/>
</dbReference>
<keyword evidence="3" id="KW-0808">Transferase</keyword>
<dbReference type="InterPro" id="IPR050194">
    <property type="entry name" value="Glycosyltransferase_grp1"/>
</dbReference>
<dbReference type="EMBL" id="QWVS01000023">
    <property type="protein sequence ID" value="RID84733.1"/>
    <property type="molecule type" value="Genomic_DNA"/>
</dbReference>
<dbReference type="PANTHER" id="PTHR45947">
    <property type="entry name" value="SULFOQUINOVOSYL TRANSFERASE SQD2"/>
    <property type="match status" value="1"/>
</dbReference>
<dbReference type="InterPro" id="IPR028098">
    <property type="entry name" value="Glyco_trans_4-like_N"/>
</dbReference>
<dbReference type="Proteomes" id="UP000266016">
    <property type="component" value="Unassembled WGS sequence"/>
</dbReference>
<evidence type="ECO:0000313" key="3">
    <source>
        <dbReference type="EMBL" id="RID84733.1"/>
    </source>
</evidence>
<sequence>MKILMFRPSYYPEISGGTHLGMDLIADLIDAGHEVVLVTPAPWRVSEEIKLKYRNMKIEKQYNGKLVIHRVYVSANEKSLTSRAIRMLLLTLGMSFRALKEKKVDIIMSHSMPVFIGPISVLIKKLKRVPLLYLESDVVSESIISTGIAKEGLKKKLLYSLGKTLEKVSLKGSQYIITVSELFRRRNIDTGISKDKIEVIYNWIDTDKVVPIPRRDNILFDRFKLDRNKFFVTYCGNLGLPQNVEILVDAAKDLEHIKDLEFVIIGGGVRKEEIEQYIVDSNASNIKFFPLQPLEEVSYVYSLGDVGIVLGKKGTSKNGFPSKTWTMMATGQAIISCFDLDSELSASVIEGECGIAIEPDSGEKLKQAILEMYNNKQYTQKCGLNSRRYVNEKYSRIIATKKYINALEKVVTNKN</sequence>
<dbReference type="RefSeq" id="WP_119117584.1">
    <property type="nucleotide sequence ID" value="NZ_QWVS01000023.1"/>
</dbReference>
<protein>
    <submittedName>
        <fullName evidence="3">Glycosyltransferase WbuB</fullName>
    </submittedName>
</protein>
<evidence type="ECO:0000259" key="1">
    <source>
        <dbReference type="Pfam" id="PF00534"/>
    </source>
</evidence>
<organism evidence="3 4">
    <name type="scientific">Peribacillus asahii</name>
    <dbReference type="NCBI Taxonomy" id="228899"/>
    <lineage>
        <taxon>Bacteria</taxon>
        <taxon>Bacillati</taxon>
        <taxon>Bacillota</taxon>
        <taxon>Bacilli</taxon>
        <taxon>Bacillales</taxon>
        <taxon>Bacillaceae</taxon>
        <taxon>Peribacillus</taxon>
    </lineage>
</organism>
<dbReference type="PANTHER" id="PTHR45947:SF3">
    <property type="entry name" value="SULFOQUINOVOSYL TRANSFERASE SQD2"/>
    <property type="match status" value="1"/>
</dbReference>
<proteinExistence type="predicted"/>
<dbReference type="InterPro" id="IPR001296">
    <property type="entry name" value="Glyco_trans_1"/>
</dbReference>
<keyword evidence="4" id="KW-1185">Reference proteome</keyword>
<accession>A0A398BAT4</accession>
<dbReference type="GO" id="GO:0016758">
    <property type="term" value="F:hexosyltransferase activity"/>
    <property type="evidence" value="ECO:0007669"/>
    <property type="project" value="TreeGrafter"/>
</dbReference>
<dbReference type="AlphaFoldDB" id="A0A398BAT4"/>
<dbReference type="CDD" id="cd03794">
    <property type="entry name" value="GT4_WbuB-like"/>
    <property type="match status" value="1"/>
</dbReference>
<dbReference type="Pfam" id="PF00534">
    <property type="entry name" value="Glycos_transf_1"/>
    <property type="match status" value="1"/>
</dbReference>
<dbReference type="Gene3D" id="3.40.50.2000">
    <property type="entry name" value="Glycogen Phosphorylase B"/>
    <property type="match status" value="2"/>
</dbReference>
<name>A0A398BAT4_9BACI</name>
<evidence type="ECO:0000313" key="4">
    <source>
        <dbReference type="Proteomes" id="UP000266016"/>
    </source>
</evidence>